<feature type="transmembrane region" description="Helical" evidence="1">
    <location>
        <begin position="47"/>
        <end position="73"/>
    </location>
</feature>
<feature type="transmembrane region" description="Helical" evidence="1">
    <location>
        <begin position="329"/>
        <end position="351"/>
    </location>
</feature>
<name>A0ABW7HC11_9BURK</name>
<dbReference type="RefSeq" id="WP_394410021.1">
    <property type="nucleotide sequence ID" value="NZ_JBIGIC010000005.1"/>
</dbReference>
<feature type="transmembrane region" description="Helical" evidence="1">
    <location>
        <begin position="20"/>
        <end position="41"/>
    </location>
</feature>
<sequence>MRAALSASPDVAPPGVDLPLAARLLSGMTSAIGALLAVVHLEHQLRGAGALVGLLHVQATLLALVAFGLAVATNDRLSHWEARLAPRRSRERVRAELLRTLAVTAALGLAGPLLVAAVVSWQAGNLRPLVGVLAVLAAAFSASFCIASAWQGRAPRWLLLPGFASLLALLALPGAIALLCVDGGLALLVIALAAGMSWRCMLSRHALAGRAPPLPHPDLRLWWRRASAMGGWRAVHYQQPWKTMSGETRKSQAWVVLVVFMPQFLAQAQWLRLLAWGQPYTHEYAAPAYGLWMMCLAAFAFGGLIAPRLHWRRRLAPRSLTAQRWARSLVLGSMLAGAVVFSVGVGLAMGVNGLVSRSPHGDAWLPAMGDFLLAMSFGTWLRGRYERGGVGWVLIVAFGLAAAALLVGLPWLGVVPQRGAVWLLLQLALVLPLIRAAIQAWSRRDLNLMA</sequence>
<proteinExistence type="predicted"/>
<keyword evidence="1" id="KW-0812">Transmembrane</keyword>
<feature type="transmembrane region" description="Helical" evidence="1">
    <location>
        <begin position="97"/>
        <end position="123"/>
    </location>
</feature>
<feature type="transmembrane region" description="Helical" evidence="1">
    <location>
        <begin position="291"/>
        <end position="309"/>
    </location>
</feature>
<feature type="transmembrane region" description="Helical" evidence="1">
    <location>
        <begin position="393"/>
        <end position="413"/>
    </location>
</feature>
<feature type="transmembrane region" description="Helical" evidence="1">
    <location>
        <begin position="129"/>
        <end position="150"/>
    </location>
</feature>
<feature type="transmembrane region" description="Helical" evidence="1">
    <location>
        <begin position="419"/>
        <end position="438"/>
    </location>
</feature>
<dbReference type="EMBL" id="JBIGIC010000005">
    <property type="protein sequence ID" value="MFG6487347.1"/>
    <property type="molecule type" value="Genomic_DNA"/>
</dbReference>
<evidence type="ECO:0000256" key="1">
    <source>
        <dbReference type="SAM" id="Phobius"/>
    </source>
</evidence>
<keyword evidence="1" id="KW-1133">Transmembrane helix</keyword>
<feature type="transmembrane region" description="Helical" evidence="1">
    <location>
        <begin position="185"/>
        <end position="202"/>
    </location>
</feature>
<evidence type="ECO:0008006" key="4">
    <source>
        <dbReference type="Google" id="ProtNLM"/>
    </source>
</evidence>
<keyword evidence="3" id="KW-1185">Reference proteome</keyword>
<keyword evidence="1" id="KW-0472">Membrane</keyword>
<feature type="transmembrane region" description="Helical" evidence="1">
    <location>
        <begin position="363"/>
        <end position="381"/>
    </location>
</feature>
<evidence type="ECO:0000313" key="3">
    <source>
        <dbReference type="Proteomes" id="UP001606134"/>
    </source>
</evidence>
<reference evidence="2 3" key="1">
    <citation type="submission" date="2024-08" db="EMBL/GenBank/DDBJ databases">
        <authorList>
            <person name="Lu H."/>
        </authorList>
    </citation>
    <scope>NUCLEOTIDE SEQUENCE [LARGE SCALE GENOMIC DNA]</scope>
    <source>
        <strain evidence="2 3">BYS78W</strain>
    </source>
</reference>
<gene>
    <name evidence="2" type="ORF">ACG04R_11760</name>
</gene>
<comment type="caution">
    <text evidence="2">The sequence shown here is derived from an EMBL/GenBank/DDBJ whole genome shotgun (WGS) entry which is preliminary data.</text>
</comment>
<accession>A0ABW7HC11</accession>
<dbReference type="Proteomes" id="UP001606134">
    <property type="component" value="Unassembled WGS sequence"/>
</dbReference>
<organism evidence="2 3">
    <name type="scientific">Pelomonas candidula</name>
    <dbReference type="NCBI Taxonomy" id="3299025"/>
    <lineage>
        <taxon>Bacteria</taxon>
        <taxon>Pseudomonadati</taxon>
        <taxon>Pseudomonadota</taxon>
        <taxon>Betaproteobacteria</taxon>
        <taxon>Burkholderiales</taxon>
        <taxon>Sphaerotilaceae</taxon>
        <taxon>Roseateles</taxon>
    </lineage>
</organism>
<protein>
    <recommendedName>
        <fullName evidence="4">ABC transporter permease</fullName>
    </recommendedName>
</protein>
<feature type="transmembrane region" description="Helical" evidence="1">
    <location>
        <begin position="157"/>
        <end position="179"/>
    </location>
</feature>
<evidence type="ECO:0000313" key="2">
    <source>
        <dbReference type="EMBL" id="MFG6487347.1"/>
    </source>
</evidence>
<feature type="transmembrane region" description="Helical" evidence="1">
    <location>
        <begin position="253"/>
        <end position="271"/>
    </location>
</feature>